<keyword evidence="3" id="KW-0732">Signal</keyword>
<dbReference type="PANTHER" id="PTHR10380">
    <property type="entry name" value="CUTICLE PROTEIN"/>
    <property type="match status" value="1"/>
</dbReference>
<gene>
    <name evidence="4" type="ORF">AFUS01_LOCUS43916</name>
</gene>
<dbReference type="InterPro" id="IPR050468">
    <property type="entry name" value="Cuticle_Struct_Prot"/>
</dbReference>
<dbReference type="GO" id="GO:0062129">
    <property type="term" value="C:chitin-based extracellular matrix"/>
    <property type="evidence" value="ECO:0007669"/>
    <property type="project" value="TreeGrafter"/>
</dbReference>
<reference evidence="4" key="1">
    <citation type="submission" date="2021-06" db="EMBL/GenBank/DDBJ databases">
        <authorList>
            <person name="Hodson N. C."/>
            <person name="Mongue J. A."/>
            <person name="Jaron S. K."/>
        </authorList>
    </citation>
    <scope>NUCLEOTIDE SEQUENCE</scope>
</reference>
<keyword evidence="5" id="KW-1185">Reference proteome</keyword>
<dbReference type="PROSITE" id="PS00233">
    <property type="entry name" value="CHIT_BIND_RR_1"/>
    <property type="match status" value="1"/>
</dbReference>
<dbReference type="PROSITE" id="PS51155">
    <property type="entry name" value="CHIT_BIND_RR_2"/>
    <property type="match status" value="1"/>
</dbReference>
<dbReference type="InterPro" id="IPR000618">
    <property type="entry name" value="Insect_cuticle"/>
</dbReference>
<organism evidence="4 5">
    <name type="scientific">Allacma fusca</name>
    <dbReference type="NCBI Taxonomy" id="39272"/>
    <lineage>
        <taxon>Eukaryota</taxon>
        <taxon>Metazoa</taxon>
        <taxon>Ecdysozoa</taxon>
        <taxon>Arthropoda</taxon>
        <taxon>Hexapoda</taxon>
        <taxon>Collembola</taxon>
        <taxon>Symphypleona</taxon>
        <taxon>Sminthuridae</taxon>
        <taxon>Allacma</taxon>
    </lineage>
</organism>
<evidence type="ECO:0000256" key="1">
    <source>
        <dbReference type="ARBA" id="ARBA00022460"/>
    </source>
</evidence>
<dbReference type="Pfam" id="PF00379">
    <property type="entry name" value="Chitin_bind_4"/>
    <property type="match status" value="1"/>
</dbReference>
<dbReference type="PANTHER" id="PTHR10380:SF173">
    <property type="entry name" value="CUTICULAR PROTEIN 47EF, ISOFORM C-RELATED"/>
    <property type="match status" value="1"/>
</dbReference>
<evidence type="ECO:0000256" key="3">
    <source>
        <dbReference type="SAM" id="SignalP"/>
    </source>
</evidence>
<sequence length="298" mass="31809">MLLSLTLVITVPVPNGLGGPQGSPHQLLIPKQVSAQSTLVHPSSLQNPAFGPIFSLSPFQSPLLQLAIPKPLSDSNTPGLTVKIQFPGLPGQASREETLFFGNIKCQSESCSKETHNKNVHGKFNTQPSTFSNTPGIIPASLTPPFATKITFPGSKINITLSDNSLPGIGRIRFPDDSIIMTKAAPEFQSPTPIFTPARGGKTVPIIKFREQIREGESHSISFTSGDGIDRKEVTYFQRAGKDFGSGNGNRDNGGGIVKTGEYSYIAPNGQIIHLSYIADKDGFRAQGNHLPTPPPGS</sequence>
<dbReference type="Proteomes" id="UP000708208">
    <property type="component" value="Unassembled WGS sequence"/>
</dbReference>
<evidence type="ECO:0000256" key="2">
    <source>
        <dbReference type="PROSITE-ProRule" id="PRU00497"/>
    </source>
</evidence>
<feature type="signal peptide" evidence="3">
    <location>
        <begin position="1"/>
        <end position="18"/>
    </location>
</feature>
<dbReference type="AlphaFoldDB" id="A0A8J2PKQ1"/>
<evidence type="ECO:0000313" key="4">
    <source>
        <dbReference type="EMBL" id="CAG7834403.1"/>
    </source>
</evidence>
<keyword evidence="1 2" id="KW-0193">Cuticle</keyword>
<comment type="caution">
    <text evidence="4">The sequence shown here is derived from an EMBL/GenBank/DDBJ whole genome shotgun (WGS) entry which is preliminary data.</text>
</comment>
<feature type="chain" id="PRO_5035301333" evidence="3">
    <location>
        <begin position="19"/>
        <end position="298"/>
    </location>
</feature>
<dbReference type="EMBL" id="CAJVCH010570227">
    <property type="protein sequence ID" value="CAG7834403.1"/>
    <property type="molecule type" value="Genomic_DNA"/>
</dbReference>
<evidence type="ECO:0000313" key="5">
    <source>
        <dbReference type="Proteomes" id="UP000708208"/>
    </source>
</evidence>
<protein>
    <submittedName>
        <fullName evidence="4">Uncharacterized protein</fullName>
    </submittedName>
</protein>
<dbReference type="InterPro" id="IPR031311">
    <property type="entry name" value="CHIT_BIND_RR_consensus"/>
</dbReference>
<proteinExistence type="predicted"/>
<dbReference type="GO" id="GO:0008010">
    <property type="term" value="F:structural constituent of chitin-based larval cuticle"/>
    <property type="evidence" value="ECO:0007669"/>
    <property type="project" value="TreeGrafter"/>
</dbReference>
<dbReference type="OrthoDB" id="6368834at2759"/>
<accession>A0A8J2PKQ1</accession>
<name>A0A8J2PKQ1_9HEXA</name>